<evidence type="ECO:0000313" key="4">
    <source>
        <dbReference type="Proteomes" id="UP001596958"/>
    </source>
</evidence>
<gene>
    <name evidence="3" type="ORF">ACFQZS_02045</name>
</gene>
<name>A0ABW2YSJ1_9SPHI</name>
<dbReference type="InterPro" id="IPR050904">
    <property type="entry name" value="Adhesion/Biosynth-related"/>
</dbReference>
<evidence type="ECO:0000313" key="3">
    <source>
        <dbReference type="EMBL" id="MFD0748905.1"/>
    </source>
</evidence>
<dbReference type="SMART" id="SM00554">
    <property type="entry name" value="FAS1"/>
    <property type="match status" value="1"/>
</dbReference>
<protein>
    <submittedName>
        <fullName evidence="3">Fasciclin domain-containing protein</fullName>
    </submittedName>
</protein>
<feature type="chain" id="PRO_5045575444" evidence="1">
    <location>
        <begin position="22"/>
        <end position="192"/>
    </location>
</feature>
<dbReference type="InterPro" id="IPR036378">
    <property type="entry name" value="FAS1_dom_sf"/>
</dbReference>
<evidence type="ECO:0000256" key="1">
    <source>
        <dbReference type="SAM" id="SignalP"/>
    </source>
</evidence>
<dbReference type="Proteomes" id="UP001596958">
    <property type="component" value="Unassembled WGS sequence"/>
</dbReference>
<evidence type="ECO:0000259" key="2">
    <source>
        <dbReference type="PROSITE" id="PS50213"/>
    </source>
</evidence>
<dbReference type="SUPFAM" id="SSF82153">
    <property type="entry name" value="FAS1 domain"/>
    <property type="match status" value="1"/>
</dbReference>
<feature type="domain" description="FAS1" evidence="2">
    <location>
        <begin position="40"/>
        <end position="185"/>
    </location>
</feature>
<reference evidence="4" key="1">
    <citation type="journal article" date="2019" name="Int. J. Syst. Evol. Microbiol.">
        <title>The Global Catalogue of Microorganisms (GCM) 10K type strain sequencing project: providing services to taxonomists for standard genome sequencing and annotation.</title>
        <authorList>
            <consortium name="The Broad Institute Genomics Platform"/>
            <consortium name="The Broad Institute Genome Sequencing Center for Infectious Disease"/>
            <person name="Wu L."/>
            <person name="Ma J."/>
        </authorList>
    </citation>
    <scope>NUCLEOTIDE SEQUENCE [LARGE SCALE GENOMIC DNA]</scope>
    <source>
        <strain evidence="4">CCUG 63418</strain>
    </source>
</reference>
<sequence length="192" mass="20727">MKILLLSLAFCAVINTTVAQNAVKTNISAGDERVNAIDPKKDIAANIATLKQADIFSRWIKACGLIQTMNDPGPLTVFLPPDSAFNQSPPYKLDTATLSKKKFDLIALITYHALPGKVSAKNIAKEIGRGKGVAVFRTISGAPLKARFDEGGNIELQDESGNKSKLLKTDLKQKNGLIHLISSVLIPKFKSI</sequence>
<dbReference type="PANTHER" id="PTHR10900">
    <property type="entry name" value="PERIOSTIN-RELATED"/>
    <property type="match status" value="1"/>
</dbReference>
<feature type="signal peptide" evidence="1">
    <location>
        <begin position="1"/>
        <end position="21"/>
    </location>
</feature>
<dbReference type="InterPro" id="IPR000782">
    <property type="entry name" value="FAS1_domain"/>
</dbReference>
<accession>A0ABW2YSJ1</accession>
<dbReference type="EMBL" id="JBHTHU010000001">
    <property type="protein sequence ID" value="MFD0748905.1"/>
    <property type="molecule type" value="Genomic_DNA"/>
</dbReference>
<proteinExistence type="predicted"/>
<dbReference type="Pfam" id="PF02469">
    <property type="entry name" value="Fasciclin"/>
    <property type="match status" value="1"/>
</dbReference>
<organism evidence="3 4">
    <name type="scientific">Mucilaginibacter calamicampi</name>
    <dbReference type="NCBI Taxonomy" id="1302352"/>
    <lineage>
        <taxon>Bacteria</taxon>
        <taxon>Pseudomonadati</taxon>
        <taxon>Bacteroidota</taxon>
        <taxon>Sphingobacteriia</taxon>
        <taxon>Sphingobacteriales</taxon>
        <taxon>Sphingobacteriaceae</taxon>
        <taxon>Mucilaginibacter</taxon>
    </lineage>
</organism>
<dbReference type="Gene3D" id="2.30.180.10">
    <property type="entry name" value="FAS1 domain"/>
    <property type="match status" value="1"/>
</dbReference>
<dbReference type="PROSITE" id="PS50213">
    <property type="entry name" value="FAS1"/>
    <property type="match status" value="1"/>
</dbReference>
<keyword evidence="1" id="KW-0732">Signal</keyword>
<comment type="caution">
    <text evidence="3">The sequence shown here is derived from an EMBL/GenBank/DDBJ whole genome shotgun (WGS) entry which is preliminary data.</text>
</comment>
<dbReference type="RefSeq" id="WP_377096822.1">
    <property type="nucleotide sequence ID" value="NZ_JBHTHU010000001.1"/>
</dbReference>
<keyword evidence="4" id="KW-1185">Reference proteome</keyword>